<dbReference type="Gene3D" id="3.40.50.1820">
    <property type="entry name" value="alpha/beta hydrolase"/>
    <property type="match status" value="1"/>
</dbReference>
<comment type="similarity">
    <text evidence="1">Belongs to the 'GDXG' lipolytic enzyme family.</text>
</comment>
<dbReference type="PANTHER" id="PTHR30328">
    <property type="entry name" value="TRANSCRIPTIONAL REPRESSOR"/>
    <property type="match status" value="1"/>
</dbReference>
<dbReference type="InterPro" id="IPR013094">
    <property type="entry name" value="AB_hydrolase_3"/>
</dbReference>
<accession>A0ABT3GTR7</accession>
<dbReference type="InterPro" id="IPR036271">
    <property type="entry name" value="Tet_transcr_reg_TetR-rel_C_sf"/>
</dbReference>
<feature type="DNA-binding region" description="H-T-H motif" evidence="4">
    <location>
        <begin position="43"/>
        <end position="62"/>
    </location>
</feature>
<dbReference type="EMBL" id="JAPDFL010000001">
    <property type="protein sequence ID" value="MCW1930923.1"/>
    <property type="molecule type" value="Genomic_DNA"/>
</dbReference>
<keyword evidence="3 4" id="KW-0238">DNA-binding</keyword>
<evidence type="ECO:0000256" key="4">
    <source>
        <dbReference type="PROSITE-ProRule" id="PRU00335"/>
    </source>
</evidence>
<dbReference type="InterPro" id="IPR050109">
    <property type="entry name" value="HTH-type_TetR-like_transc_reg"/>
</dbReference>
<proteinExistence type="inferred from homology"/>
<dbReference type="Gene3D" id="1.10.357.10">
    <property type="entry name" value="Tetracycline Repressor, domain 2"/>
    <property type="match status" value="1"/>
</dbReference>
<dbReference type="InterPro" id="IPR002168">
    <property type="entry name" value="Lipase_GDXG_HIS_AS"/>
</dbReference>
<sequence>MGEGVMDGGQGRQRWKQNPEGVRRAILDAAQAEFARHGYASTRVEDIAAQTATSKRMIYYYFTDKEGLYLQALESAYAQVRQGEAALRLDHLPPVQALRTLVEFTFDHHRAHPDFIRLVMIENVHNADNLRASGLIGRVNKGAIEKLADLLARGQAQGLFRPDILPLELHWHISALSFFNVSNRPSFTESFGGSLFAEAGQARLKAQAVEAVLRLVQAGADTLTPTPETPMLNPELTGFLTAWTEKWAALPPGASPADRRKRFEVIAAEMRLPTPEDVDCETEHWIDSKAGPVRVRVFRHRAGGTQPCLIYMHGGAWMQGSPETHWDITSRIASANRQTVISVDYALAPEHPFPAALDQCVAVARWAHATAGSLGIDPARIAVGGDSAGGNLAAALALDLRGSEVPLIAQLLIYPACDFDKSRPSYSENAEAPLLQVKGMDMVNAMYSPDTAQLHTNPRVAPLVAASHADLPPAFIAVAQNDPLRDSGLAYADALRSAGVPVTQDNGSGLIHGYLRAMEYCAASRTALAAMTDWLAQQQTV</sequence>
<dbReference type="InterPro" id="IPR001647">
    <property type="entry name" value="HTH_TetR"/>
</dbReference>
<dbReference type="InterPro" id="IPR009057">
    <property type="entry name" value="Homeodomain-like_sf"/>
</dbReference>
<evidence type="ECO:0000313" key="6">
    <source>
        <dbReference type="EMBL" id="MCW1930923.1"/>
    </source>
</evidence>
<dbReference type="SUPFAM" id="SSF53474">
    <property type="entry name" value="alpha/beta-Hydrolases"/>
    <property type="match status" value="1"/>
</dbReference>
<comment type="caution">
    <text evidence="6">The sequence shown here is derived from an EMBL/GenBank/DDBJ whole genome shotgun (WGS) entry which is preliminary data.</text>
</comment>
<dbReference type="Pfam" id="PF00440">
    <property type="entry name" value="TetR_N"/>
    <property type="match status" value="1"/>
</dbReference>
<dbReference type="Proteomes" id="UP001208938">
    <property type="component" value="Unassembled WGS sequence"/>
</dbReference>
<dbReference type="Pfam" id="PF17938">
    <property type="entry name" value="TetR_C_29"/>
    <property type="match status" value="1"/>
</dbReference>
<protein>
    <submittedName>
        <fullName evidence="6">Alpha/beta hydrolase fold domain-containing protein</fullName>
    </submittedName>
</protein>
<evidence type="ECO:0000256" key="2">
    <source>
        <dbReference type="ARBA" id="ARBA00022801"/>
    </source>
</evidence>
<name>A0ABT3GTR7_9RHOB</name>
<dbReference type="SUPFAM" id="SSF46689">
    <property type="entry name" value="Homeodomain-like"/>
    <property type="match status" value="1"/>
</dbReference>
<reference evidence="6 7" key="1">
    <citation type="submission" date="2022-10" db="EMBL/GenBank/DDBJ databases">
        <title>Pararhodobacter sp. nov., isolated from marine algae.</title>
        <authorList>
            <person name="Choi B.J."/>
            <person name="Kim J.M."/>
            <person name="Lee J.K."/>
            <person name="Choi D.G."/>
            <person name="Jeon C.O."/>
        </authorList>
    </citation>
    <scope>NUCLEOTIDE SEQUENCE [LARGE SCALE GENOMIC DNA]</scope>
    <source>
        <strain evidence="6 7">ZQ420</strain>
    </source>
</reference>
<keyword evidence="7" id="KW-1185">Reference proteome</keyword>
<dbReference type="InterPro" id="IPR041474">
    <property type="entry name" value="NicS_C"/>
</dbReference>
<dbReference type="SUPFAM" id="SSF48498">
    <property type="entry name" value="Tetracyclin repressor-like, C-terminal domain"/>
    <property type="match status" value="1"/>
</dbReference>
<organism evidence="6 7">
    <name type="scientific">Pararhodobacter zhoushanensis</name>
    <dbReference type="NCBI Taxonomy" id="2479545"/>
    <lineage>
        <taxon>Bacteria</taxon>
        <taxon>Pseudomonadati</taxon>
        <taxon>Pseudomonadota</taxon>
        <taxon>Alphaproteobacteria</taxon>
        <taxon>Rhodobacterales</taxon>
        <taxon>Paracoccaceae</taxon>
        <taxon>Pararhodobacter</taxon>
    </lineage>
</organism>
<keyword evidence="2 6" id="KW-0378">Hydrolase</keyword>
<dbReference type="PROSITE" id="PS01173">
    <property type="entry name" value="LIPASE_GDXG_HIS"/>
    <property type="match status" value="1"/>
</dbReference>
<dbReference type="PROSITE" id="PS50977">
    <property type="entry name" value="HTH_TETR_2"/>
    <property type="match status" value="1"/>
</dbReference>
<dbReference type="InterPro" id="IPR029058">
    <property type="entry name" value="AB_hydrolase_fold"/>
</dbReference>
<dbReference type="RefSeq" id="WP_264504089.1">
    <property type="nucleotide sequence ID" value="NZ_JAPDFL010000001.1"/>
</dbReference>
<evidence type="ECO:0000256" key="3">
    <source>
        <dbReference type="ARBA" id="ARBA00023125"/>
    </source>
</evidence>
<feature type="domain" description="HTH tetR-type" evidence="5">
    <location>
        <begin position="20"/>
        <end position="80"/>
    </location>
</feature>
<dbReference type="PANTHER" id="PTHR30328:SF54">
    <property type="entry name" value="HTH-TYPE TRANSCRIPTIONAL REPRESSOR SCO4008"/>
    <property type="match status" value="1"/>
</dbReference>
<evidence type="ECO:0000259" key="5">
    <source>
        <dbReference type="PROSITE" id="PS50977"/>
    </source>
</evidence>
<dbReference type="GO" id="GO:0016787">
    <property type="term" value="F:hydrolase activity"/>
    <property type="evidence" value="ECO:0007669"/>
    <property type="project" value="UniProtKB-KW"/>
</dbReference>
<dbReference type="Pfam" id="PF07859">
    <property type="entry name" value="Abhydrolase_3"/>
    <property type="match status" value="1"/>
</dbReference>
<gene>
    <name evidence="6" type="ORF">OKW52_01210</name>
</gene>
<evidence type="ECO:0000256" key="1">
    <source>
        <dbReference type="ARBA" id="ARBA00010515"/>
    </source>
</evidence>
<dbReference type="PRINTS" id="PR00455">
    <property type="entry name" value="HTHTETR"/>
</dbReference>
<evidence type="ECO:0000313" key="7">
    <source>
        <dbReference type="Proteomes" id="UP001208938"/>
    </source>
</evidence>